<accession>A0A1R2BD81</accession>
<name>A0A1R2BD81_9CILI</name>
<evidence type="ECO:0000313" key="2">
    <source>
        <dbReference type="Proteomes" id="UP000187209"/>
    </source>
</evidence>
<dbReference type="AlphaFoldDB" id="A0A1R2BD81"/>
<proteinExistence type="predicted"/>
<reference evidence="1 2" key="1">
    <citation type="submission" date="2016-11" db="EMBL/GenBank/DDBJ databases">
        <title>The macronuclear genome of Stentor coeruleus: a giant cell with tiny introns.</title>
        <authorList>
            <person name="Slabodnick M."/>
            <person name="Ruby J.G."/>
            <person name="Reiff S.B."/>
            <person name="Swart E.C."/>
            <person name="Gosai S."/>
            <person name="Prabakaran S."/>
            <person name="Witkowska E."/>
            <person name="Larue G.E."/>
            <person name="Fisher S."/>
            <person name="Freeman R.M."/>
            <person name="Gunawardena J."/>
            <person name="Chu W."/>
            <person name="Stover N.A."/>
            <person name="Gregory B.D."/>
            <person name="Nowacki M."/>
            <person name="Derisi J."/>
            <person name="Roy S.W."/>
            <person name="Marshall W.F."/>
            <person name="Sood P."/>
        </authorList>
    </citation>
    <scope>NUCLEOTIDE SEQUENCE [LARGE SCALE GENOMIC DNA]</scope>
    <source>
        <strain evidence="1">WM001</strain>
    </source>
</reference>
<keyword evidence="2" id="KW-1185">Reference proteome</keyword>
<organism evidence="1 2">
    <name type="scientific">Stentor coeruleus</name>
    <dbReference type="NCBI Taxonomy" id="5963"/>
    <lineage>
        <taxon>Eukaryota</taxon>
        <taxon>Sar</taxon>
        <taxon>Alveolata</taxon>
        <taxon>Ciliophora</taxon>
        <taxon>Postciliodesmatophora</taxon>
        <taxon>Heterotrichea</taxon>
        <taxon>Heterotrichida</taxon>
        <taxon>Stentoridae</taxon>
        <taxon>Stentor</taxon>
    </lineage>
</organism>
<protein>
    <submittedName>
        <fullName evidence="1">Uncharacterized protein</fullName>
    </submittedName>
</protein>
<gene>
    <name evidence="1" type="ORF">SteCoe_26276</name>
</gene>
<evidence type="ECO:0000313" key="1">
    <source>
        <dbReference type="EMBL" id="OMJ74731.1"/>
    </source>
</evidence>
<dbReference type="EMBL" id="MPUH01000732">
    <property type="protein sequence ID" value="OMJ74731.1"/>
    <property type="molecule type" value="Genomic_DNA"/>
</dbReference>
<comment type="caution">
    <text evidence="1">The sequence shown here is derived from an EMBL/GenBank/DDBJ whole genome shotgun (WGS) entry which is preliminary data.</text>
</comment>
<sequence>MFITITCEDDNKKNDKVCSQDNNTPKKCQIKESKNLDDEKIDIKNMTSEEKDQEILRMRKEIDCMKGIYKKFEEIYCNDTSSLKNKLEKRTIKCRVMERQYRKATIQINLLKDRYKKSLEIISGNQQRYTKEISEFQKRFKDIEGNNEENIGIDEILKSVER</sequence>
<dbReference type="Proteomes" id="UP000187209">
    <property type="component" value="Unassembled WGS sequence"/>
</dbReference>